<evidence type="ECO:0000256" key="3">
    <source>
        <dbReference type="ARBA" id="ARBA00022448"/>
    </source>
</evidence>
<dbReference type="Pfam" id="PF03547">
    <property type="entry name" value="Mem_trans"/>
    <property type="match status" value="1"/>
</dbReference>
<gene>
    <name evidence="9" type="ORF">DPBNPPHM_01249</name>
</gene>
<name>A0A5S9PP34_9GAMM</name>
<dbReference type="GO" id="GO:0005886">
    <property type="term" value="C:plasma membrane"/>
    <property type="evidence" value="ECO:0007669"/>
    <property type="project" value="UniProtKB-SubCell"/>
</dbReference>
<evidence type="ECO:0000256" key="6">
    <source>
        <dbReference type="ARBA" id="ARBA00022989"/>
    </source>
</evidence>
<evidence type="ECO:0000256" key="4">
    <source>
        <dbReference type="ARBA" id="ARBA00022475"/>
    </source>
</evidence>
<organism evidence="9 10">
    <name type="scientific">BD1-7 clade bacterium</name>
    <dbReference type="NCBI Taxonomy" id="2029982"/>
    <lineage>
        <taxon>Bacteria</taxon>
        <taxon>Pseudomonadati</taxon>
        <taxon>Pseudomonadota</taxon>
        <taxon>Gammaproteobacteria</taxon>
        <taxon>Cellvibrionales</taxon>
        <taxon>Spongiibacteraceae</taxon>
        <taxon>BD1-7 clade</taxon>
    </lineage>
</organism>
<dbReference type="Gene3D" id="1.20.1530.20">
    <property type="match status" value="1"/>
</dbReference>
<evidence type="ECO:0000256" key="1">
    <source>
        <dbReference type="ARBA" id="ARBA00004651"/>
    </source>
</evidence>
<feature type="transmembrane region" description="Helical" evidence="8">
    <location>
        <begin position="6"/>
        <end position="25"/>
    </location>
</feature>
<reference evidence="9 10" key="1">
    <citation type="submission" date="2019-11" db="EMBL/GenBank/DDBJ databases">
        <authorList>
            <person name="Holert J."/>
        </authorList>
    </citation>
    <scope>NUCLEOTIDE SEQUENCE [LARGE SCALE GENOMIC DNA]</scope>
    <source>
        <strain evidence="9">BC5_2</strain>
    </source>
</reference>
<dbReference type="EMBL" id="CACSII010000012">
    <property type="protein sequence ID" value="CAA0106218.1"/>
    <property type="molecule type" value="Genomic_DNA"/>
</dbReference>
<evidence type="ECO:0000256" key="7">
    <source>
        <dbReference type="ARBA" id="ARBA00023136"/>
    </source>
</evidence>
<feature type="transmembrane region" description="Helical" evidence="8">
    <location>
        <begin position="93"/>
        <end position="114"/>
    </location>
</feature>
<evidence type="ECO:0000256" key="8">
    <source>
        <dbReference type="SAM" id="Phobius"/>
    </source>
</evidence>
<accession>A0A5S9PP34</accession>
<dbReference type="PANTHER" id="PTHR36838">
    <property type="entry name" value="AUXIN EFFLUX CARRIER FAMILY PROTEIN"/>
    <property type="match status" value="1"/>
</dbReference>
<protein>
    <recommendedName>
        <fullName evidence="11">AEC family transporter</fullName>
    </recommendedName>
</protein>
<feature type="transmembrane region" description="Helical" evidence="8">
    <location>
        <begin position="149"/>
        <end position="170"/>
    </location>
</feature>
<dbReference type="PANTHER" id="PTHR36838:SF1">
    <property type="entry name" value="SLR1864 PROTEIN"/>
    <property type="match status" value="1"/>
</dbReference>
<dbReference type="Proteomes" id="UP000434580">
    <property type="component" value="Unassembled WGS sequence"/>
</dbReference>
<keyword evidence="3" id="KW-0813">Transport</keyword>
<keyword evidence="6 8" id="KW-1133">Transmembrane helix</keyword>
<keyword evidence="4" id="KW-1003">Cell membrane</keyword>
<dbReference type="GO" id="GO:0055085">
    <property type="term" value="P:transmembrane transport"/>
    <property type="evidence" value="ECO:0007669"/>
    <property type="project" value="InterPro"/>
</dbReference>
<comment type="similarity">
    <text evidence="2">Belongs to the auxin efflux carrier (TC 2.A.69) family.</text>
</comment>
<evidence type="ECO:0000256" key="5">
    <source>
        <dbReference type="ARBA" id="ARBA00022692"/>
    </source>
</evidence>
<comment type="subcellular location">
    <subcellularLocation>
        <location evidence="1">Cell membrane</location>
        <topology evidence="1">Multi-pass membrane protein</topology>
    </subcellularLocation>
</comment>
<keyword evidence="7 8" id="KW-0472">Membrane</keyword>
<evidence type="ECO:0000313" key="10">
    <source>
        <dbReference type="Proteomes" id="UP000434580"/>
    </source>
</evidence>
<feature type="transmembrane region" description="Helical" evidence="8">
    <location>
        <begin position="60"/>
        <end position="81"/>
    </location>
</feature>
<feature type="transmembrane region" description="Helical" evidence="8">
    <location>
        <begin position="37"/>
        <end position="54"/>
    </location>
</feature>
<dbReference type="InterPro" id="IPR038770">
    <property type="entry name" value="Na+/solute_symporter_sf"/>
</dbReference>
<evidence type="ECO:0000313" key="9">
    <source>
        <dbReference type="EMBL" id="CAA0106218.1"/>
    </source>
</evidence>
<feature type="transmembrane region" description="Helical" evidence="8">
    <location>
        <begin position="211"/>
        <end position="232"/>
    </location>
</feature>
<feature type="transmembrane region" description="Helical" evidence="8">
    <location>
        <begin position="238"/>
        <end position="257"/>
    </location>
</feature>
<sequence length="294" mass="31967">MLTHILSTISPIALIALLGYVWSYNNLSYDGRFISQLVMNIASPCLILVTLLRVELAPEHLWRLSLVTLSGLAVMLLLNTAILRIKGWPIRSYLSALTFANTGNMGIPIAMFAFGEYALALALVVFMVTSLVHFTLGVAVVGGHHPFKALFQSPVFYAATLSVVMLVNQWQLPKGLFNAIELLGNLAIPLMLFSLGVSLQSIRIHAMGRSVALALVRLVVGAGTGFFVSWVFDLSGLEAGVVILLFSMPSAVFNYLLAVNYRRQPEDVAGVVVISTLLSLVTLPALLWVLLERS</sequence>
<dbReference type="AlphaFoldDB" id="A0A5S9PP34"/>
<proteinExistence type="inferred from homology"/>
<keyword evidence="5 8" id="KW-0812">Transmembrane</keyword>
<dbReference type="InterPro" id="IPR004776">
    <property type="entry name" value="Mem_transp_PIN-like"/>
</dbReference>
<evidence type="ECO:0000256" key="2">
    <source>
        <dbReference type="ARBA" id="ARBA00010145"/>
    </source>
</evidence>
<dbReference type="OrthoDB" id="3238001at2"/>
<feature type="transmembrane region" description="Helical" evidence="8">
    <location>
        <begin position="269"/>
        <end position="291"/>
    </location>
</feature>
<feature type="transmembrane region" description="Helical" evidence="8">
    <location>
        <begin position="120"/>
        <end position="142"/>
    </location>
</feature>
<evidence type="ECO:0008006" key="11">
    <source>
        <dbReference type="Google" id="ProtNLM"/>
    </source>
</evidence>
<feature type="transmembrane region" description="Helical" evidence="8">
    <location>
        <begin position="176"/>
        <end position="199"/>
    </location>
</feature>